<feature type="domain" description="NB-ARC" evidence="2">
    <location>
        <begin position="86"/>
        <end position="207"/>
    </location>
</feature>
<evidence type="ECO:0000259" key="2">
    <source>
        <dbReference type="Pfam" id="PF00931"/>
    </source>
</evidence>
<accession>A0A9Q0ZHZ4</accession>
<dbReference type="PRINTS" id="PR00364">
    <property type="entry name" value="DISEASERSIST"/>
</dbReference>
<name>A0A9Q0ZHZ4_SALPP</name>
<reference evidence="3" key="2">
    <citation type="journal article" date="2023" name="Int. J. Mol. Sci.">
        <title>De Novo Assembly and Annotation of 11 Diverse Shrub Willow (Salix) Genomes Reveals Novel Gene Organization in Sex-Linked Regions.</title>
        <authorList>
            <person name="Hyden B."/>
            <person name="Feng K."/>
            <person name="Yates T.B."/>
            <person name="Jawdy S."/>
            <person name="Cereghino C."/>
            <person name="Smart L.B."/>
            <person name="Muchero W."/>
        </authorList>
    </citation>
    <scope>NUCLEOTIDE SEQUENCE</scope>
    <source>
        <tissue evidence="3">Shoot tip</tissue>
    </source>
</reference>
<reference evidence="3" key="1">
    <citation type="submission" date="2022-11" db="EMBL/GenBank/DDBJ databases">
        <authorList>
            <person name="Hyden B.L."/>
            <person name="Feng K."/>
            <person name="Yates T."/>
            <person name="Jawdy S."/>
            <person name="Smart L.B."/>
            <person name="Muchero W."/>
        </authorList>
    </citation>
    <scope>NUCLEOTIDE SEQUENCE</scope>
    <source>
        <tissue evidence="3">Shoot tip</tissue>
    </source>
</reference>
<dbReference type="InterPro" id="IPR002182">
    <property type="entry name" value="NB-ARC"/>
</dbReference>
<feature type="domain" description="NB-ARC" evidence="2">
    <location>
        <begin position="473"/>
        <end position="592"/>
    </location>
</feature>
<dbReference type="Gene3D" id="3.40.50.300">
    <property type="entry name" value="P-loop containing nucleotide triphosphate hydrolases"/>
    <property type="match status" value="5"/>
</dbReference>
<keyword evidence="4" id="KW-1185">Reference proteome</keyword>
<comment type="caution">
    <text evidence="3">The sequence shown here is derived from an EMBL/GenBank/DDBJ whole genome shotgun (WGS) entry which is preliminary data.</text>
</comment>
<evidence type="ECO:0000256" key="1">
    <source>
        <dbReference type="ARBA" id="ARBA00022821"/>
    </source>
</evidence>
<dbReference type="OrthoDB" id="691197at2759"/>
<feature type="domain" description="NB-ARC" evidence="2">
    <location>
        <begin position="1"/>
        <end position="62"/>
    </location>
</feature>
<dbReference type="AlphaFoldDB" id="A0A9Q0ZHZ4"/>
<dbReference type="SUPFAM" id="SSF52058">
    <property type="entry name" value="L domain-like"/>
    <property type="match status" value="1"/>
</dbReference>
<feature type="domain" description="NB-ARC" evidence="2">
    <location>
        <begin position="603"/>
        <end position="748"/>
    </location>
</feature>
<evidence type="ECO:0000313" key="4">
    <source>
        <dbReference type="Proteomes" id="UP001151532"/>
    </source>
</evidence>
<dbReference type="InterPro" id="IPR032675">
    <property type="entry name" value="LRR_dom_sf"/>
</dbReference>
<evidence type="ECO:0000313" key="3">
    <source>
        <dbReference type="EMBL" id="KAJ6735330.1"/>
    </source>
</evidence>
<dbReference type="InterPro" id="IPR027417">
    <property type="entry name" value="P-loop_NTPase"/>
</dbReference>
<dbReference type="PANTHER" id="PTHR36766">
    <property type="entry name" value="PLANT BROAD-SPECTRUM MILDEW RESISTANCE PROTEIN RPW8"/>
    <property type="match status" value="1"/>
</dbReference>
<proteinExistence type="predicted"/>
<dbReference type="Gene3D" id="3.80.10.10">
    <property type="entry name" value="Ribonuclease Inhibitor"/>
    <property type="match status" value="2"/>
</dbReference>
<dbReference type="EMBL" id="JAPFFK010000011">
    <property type="protein sequence ID" value="KAJ6735330.1"/>
    <property type="molecule type" value="Genomic_DNA"/>
</dbReference>
<dbReference type="Proteomes" id="UP001151532">
    <property type="component" value="Chromosome 17"/>
</dbReference>
<keyword evidence="1" id="KW-0611">Plant defense</keyword>
<sequence length="1271" mass="142550">MGGIGKPTPAKFVYDDRAVEEWFDLKTWAHVSQVFNALKLTKDTLKGVGLSDSDTMTPEQLHCELEKKGTRKSDAKQAIMDRLPSDDAKMKCLEVIAIVGMGGIVFDALKLTKNILKGVGLSDCDTMTPEQPHCELEKKVSGKKLLVVLDNVWSNNQAQWDFLITPLQSGARGRKFMVTTRNKNIMTALQNVSPYQLQRMSVDDCWRDAQQAIVDRLPSDDAKMKCLEVIAIVSIGGIGKTTLAKFVYDDRAGVGLSDCDTMTPEQPHCELEKKVSGKKLLVVLDNVWSDNQAQWDFLITPLQSGARGKYAFSGENCNARSLFEEAFRSKIVGKCDGLPLAARSLGRDAQQAIVDRLPSDDAKMKCLESSRGMVCFEIWAHVSHVFDALKLTKNILKGVGLSDCDTMTPEQPHCELEKKSGVRGSKIVVTTRNKNIMTALQNISPYQLQRMSVDDCWRDAQQAIVDRLPSDDAKMKCLEVIAIVGMGGIGKTTLAKFVCDDRAVEEWRDVQQAIVDCLPSDDAKMKCLELTKNILKGVGLSDCDTMTPEQPHCELEKKVSGKKLLVILDNVWSDNQAQWDFLITPLQRDAQQAIVDRLPSDDAKMKCLEVIAIVGMGGIGKTTLAKFVCDDRAVEEWRDAQQAIVDCLPSDDAKMKCLEGVGLSNCDTMTPEQPHCELEKKFFGKKLLVVLDNVWSDNQAQWDFLITPLQSGARGRKFMVTTRNKNIMTALQNVSPYQLQRMSVDDCWRDAQQAIVDRLPSDDAKMKCLEPHYELEKKVSGKKLLVVLDNVWSDNQAQWDFLITPLQSGARGNFVSRSFFEQIDDHSPSFAMHDLTNDLAKLVCGDVSYSLDDDDNGLRDISWRTRDVSFAVTRYKGLKSVRGINEVQNLLTFMSMSLRGWSNGGFNSEENHYLLPRFKRQQVLYLSGYDNAGQLLDSFGNLKHLQFLNLSTTSMDSLPEVLCASNRITRHATTDRHTEKAPIVDYFFIDASDSNLGGKRNLNALSLVQGILERLQAYKDVEALFIDGYRGEILPKWIRECPKLTRALPDHLPSLLELEIKGWPQLVLSLPMSPIINKMMLSNDYAEVKLVKLSFGYSLKLFSFQALHSLSKEMGKSGCDSTTLLSIDIVGVTIKWLPLMLFPRLKQLTIWACLNLESLCVQEEPYSNSESTSSSLICQSPHLEKLSLHNCPKLKSFHCFLPSLVNLKIYHNDGTKSFPRVGLSHKLESLKIQGCNKLLTSRKQWNLQRFPSLSRFCFGAPTLNPHLSWNP</sequence>
<dbReference type="Pfam" id="PF00931">
    <property type="entry name" value="NB-ARC"/>
    <property type="match status" value="4"/>
</dbReference>
<dbReference type="SUPFAM" id="SSF52540">
    <property type="entry name" value="P-loop containing nucleoside triphosphate hydrolases"/>
    <property type="match status" value="4"/>
</dbReference>
<dbReference type="GO" id="GO:0006952">
    <property type="term" value="P:defense response"/>
    <property type="evidence" value="ECO:0007669"/>
    <property type="project" value="UniProtKB-KW"/>
</dbReference>
<organism evidence="3 4">
    <name type="scientific">Salix purpurea</name>
    <name type="common">Purple osier willow</name>
    <dbReference type="NCBI Taxonomy" id="77065"/>
    <lineage>
        <taxon>Eukaryota</taxon>
        <taxon>Viridiplantae</taxon>
        <taxon>Streptophyta</taxon>
        <taxon>Embryophyta</taxon>
        <taxon>Tracheophyta</taxon>
        <taxon>Spermatophyta</taxon>
        <taxon>Magnoliopsida</taxon>
        <taxon>eudicotyledons</taxon>
        <taxon>Gunneridae</taxon>
        <taxon>Pentapetalae</taxon>
        <taxon>rosids</taxon>
        <taxon>fabids</taxon>
        <taxon>Malpighiales</taxon>
        <taxon>Salicaceae</taxon>
        <taxon>Saliceae</taxon>
        <taxon>Salix</taxon>
    </lineage>
</organism>
<gene>
    <name evidence="3" type="ORF">OIU79_002403</name>
</gene>
<protein>
    <submittedName>
        <fullName evidence="3">DISEASE RESISTANCE PROTEIN RP</fullName>
    </submittedName>
</protein>
<dbReference type="GO" id="GO:0043531">
    <property type="term" value="F:ADP binding"/>
    <property type="evidence" value="ECO:0007669"/>
    <property type="project" value="InterPro"/>
</dbReference>